<gene>
    <name evidence="1" type="ORF">NCTC13336_00042</name>
    <name evidence="2" type="ORF">NCTC13336_01267</name>
</gene>
<dbReference type="RefSeq" id="WP_115307206.1">
    <property type="nucleotide sequence ID" value="NZ_CP091516.1"/>
</dbReference>
<proteinExistence type="predicted"/>
<organism evidence="2 3">
    <name type="scientific">Kingella potus</name>
    <dbReference type="NCBI Taxonomy" id="265175"/>
    <lineage>
        <taxon>Bacteria</taxon>
        <taxon>Pseudomonadati</taxon>
        <taxon>Pseudomonadota</taxon>
        <taxon>Betaproteobacteria</taxon>
        <taxon>Neisseriales</taxon>
        <taxon>Neisseriaceae</taxon>
        <taxon>Kingella</taxon>
    </lineage>
</organism>
<keyword evidence="3" id="KW-1185">Reference proteome</keyword>
<sequence>MLRTERVPVTLYTSEDPSAPKLANAAGAFKTILKACLLTGYGAKAAAGWEAAFEGNNKIALRPADPKSPRGLIRIDNGTAGIAYIQAYTAMSGIDSGEAVFNQTQNLHLTDYSYQTRKWWLIACPRGFAFFAEGRGGGCRYLYFGDFPTLSAGDNGNMVCIGSFGQSYGQNIVPRGFYSRGGSAYTFAALLKSYDGLRKGAGANLQTAAFSLYSANETPQEYPSPVSGGFSAFPVYIMEYANSLTMPRGLLPGISAVAERMSAVPVGTRFDQLAGENFICMDFGDGNQRDTAVLVNTSYWEI</sequence>
<evidence type="ECO:0000313" key="1">
    <source>
        <dbReference type="EMBL" id="STQ99856.1"/>
    </source>
</evidence>
<dbReference type="EMBL" id="UGJJ01000002">
    <property type="protein sequence ID" value="STR02401.1"/>
    <property type="molecule type" value="Genomic_DNA"/>
</dbReference>
<accession>A0A377R1L7</accession>
<protein>
    <submittedName>
        <fullName evidence="2">Uncharacterized protein</fullName>
    </submittedName>
</protein>
<evidence type="ECO:0000313" key="3">
    <source>
        <dbReference type="Proteomes" id="UP000254293"/>
    </source>
</evidence>
<dbReference type="OrthoDB" id="6696432at2"/>
<dbReference type="EMBL" id="UGJJ01000001">
    <property type="protein sequence ID" value="STQ99856.1"/>
    <property type="molecule type" value="Genomic_DNA"/>
</dbReference>
<dbReference type="AlphaFoldDB" id="A0A377R1L7"/>
<name>A0A377R1L7_9NEIS</name>
<reference evidence="2 3" key="1">
    <citation type="submission" date="2018-06" db="EMBL/GenBank/DDBJ databases">
        <authorList>
            <consortium name="Pathogen Informatics"/>
            <person name="Doyle S."/>
        </authorList>
    </citation>
    <scope>NUCLEOTIDE SEQUENCE [LARGE SCALE GENOMIC DNA]</scope>
    <source>
        <strain evidence="2 3">NCTC13336</strain>
    </source>
</reference>
<dbReference type="Proteomes" id="UP000254293">
    <property type="component" value="Unassembled WGS sequence"/>
</dbReference>
<evidence type="ECO:0000313" key="2">
    <source>
        <dbReference type="EMBL" id="STR02401.1"/>
    </source>
</evidence>